<accession>A0A833NAL9</accession>
<reference evidence="2 3" key="1">
    <citation type="submission" date="2019-10" db="EMBL/GenBank/DDBJ databases">
        <title>Draft genome sequence of Marinobacter hydrocarbonoclasticus NCT7M from the microbiome of the marine copepod.</title>
        <authorList>
            <person name="Nuttall R."/>
            <person name="Sharma G."/>
            <person name="Moisander P."/>
        </authorList>
    </citation>
    <scope>NUCLEOTIDE SEQUENCE [LARGE SCALE GENOMIC DNA]</scope>
    <source>
        <strain evidence="2 3">NCT7M</strain>
    </source>
</reference>
<proteinExistence type="predicted"/>
<organism evidence="2 3">
    <name type="scientific">Marinobacter nauticus</name>
    <name type="common">Marinobacter hydrocarbonoclasticus</name>
    <name type="synonym">Marinobacter aquaeolei</name>
    <dbReference type="NCBI Taxonomy" id="2743"/>
    <lineage>
        <taxon>Bacteria</taxon>
        <taxon>Pseudomonadati</taxon>
        <taxon>Pseudomonadota</taxon>
        <taxon>Gammaproteobacteria</taxon>
        <taxon>Pseudomonadales</taxon>
        <taxon>Marinobacteraceae</taxon>
        <taxon>Marinobacter</taxon>
    </lineage>
</organism>
<dbReference type="EMBL" id="WBMP01000009">
    <property type="protein sequence ID" value="KAE8545363.1"/>
    <property type="molecule type" value="Genomic_DNA"/>
</dbReference>
<protein>
    <submittedName>
        <fullName evidence="2">Uncharacterized protein</fullName>
    </submittedName>
</protein>
<feature type="transmembrane region" description="Helical" evidence="1">
    <location>
        <begin position="16"/>
        <end position="36"/>
    </location>
</feature>
<comment type="caution">
    <text evidence="2">The sequence shown here is derived from an EMBL/GenBank/DDBJ whole genome shotgun (WGS) entry which is preliminary data.</text>
</comment>
<sequence length="92" mass="10565">MSDMADRRQWHLDKSVSVAHIITTVAMVVSALWFLAGQDRRISNLELNYAHLKAARVEDQERAERKFDELKTDLRMINAKLDRLIEGSGGVR</sequence>
<evidence type="ECO:0000313" key="3">
    <source>
        <dbReference type="Proteomes" id="UP000469950"/>
    </source>
</evidence>
<gene>
    <name evidence="2" type="ORF">F6453_2335</name>
</gene>
<name>A0A833NAL9_MARNT</name>
<dbReference type="AlphaFoldDB" id="A0A833NAL9"/>
<keyword evidence="1" id="KW-0812">Transmembrane</keyword>
<keyword evidence="1" id="KW-1133">Transmembrane helix</keyword>
<evidence type="ECO:0000313" key="2">
    <source>
        <dbReference type="EMBL" id="KAE8545363.1"/>
    </source>
</evidence>
<evidence type="ECO:0000256" key="1">
    <source>
        <dbReference type="SAM" id="Phobius"/>
    </source>
</evidence>
<dbReference type="Proteomes" id="UP000469950">
    <property type="component" value="Unassembled WGS sequence"/>
</dbReference>
<keyword evidence="1" id="KW-0472">Membrane</keyword>